<reference evidence="3" key="1">
    <citation type="journal article" date="2012" name="Nat. Biotechnol.">
        <title>Reference genome sequence of the model plant Setaria.</title>
        <authorList>
            <person name="Bennetzen J.L."/>
            <person name="Schmutz J."/>
            <person name="Wang H."/>
            <person name="Percifield R."/>
            <person name="Hawkins J."/>
            <person name="Pontaroli A.C."/>
            <person name="Estep M."/>
            <person name="Feng L."/>
            <person name="Vaughn J.N."/>
            <person name="Grimwood J."/>
            <person name="Jenkins J."/>
            <person name="Barry K."/>
            <person name="Lindquist E."/>
            <person name="Hellsten U."/>
            <person name="Deshpande S."/>
            <person name="Wang X."/>
            <person name="Wu X."/>
            <person name="Mitros T."/>
            <person name="Triplett J."/>
            <person name="Yang X."/>
            <person name="Ye C.Y."/>
            <person name="Mauro-Herrera M."/>
            <person name="Wang L."/>
            <person name="Li P."/>
            <person name="Sharma M."/>
            <person name="Sharma R."/>
            <person name="Ronald P.C."/>
            <person name="Panaud O."/>
            <person name="Kellogg E.A."/>
            <person name="Brutnell T.P."/>
            <person name="Doust A.N."/>
            <person name="Tuskan G.A."/>
            <person name="Rokhsar D."/>
            <person name="Devos K.M."/>
        </authorList>
    </citation>
    <scope>NUCLEOTIDE SEQUENCE [LARGE SCALE GENOMIC DNA]</scope>
    <source>
        <strain evidence="3">cv. Yugu1</strain>
    </source>
</reference>
<dbReference type="EMBL" id="AGNK02003344">
    <property type="status" value="NOT_ANNOTATED_CDS"/>
    <property type="molecule type" value="Genomic_DNA"/>
</dbReference>
<accession>K3XNS2</accession>
<dbReference type="Proteomes" id="UP000004995">
    <property type="component" value="Unassembled WGS sequence"/>
</dbReference>
<evidence type="ECO:0008006" key="4">
    <source>
        <dbReference type="Google" id="ProtNLM"/>
    </source>
</evidence>
<feature type="signal peptide" evidence="1">
    <location>
        <begin position="1"/>
        <end position="30"/>
    </location>
</feature>
<sequence length="87" mass="9713">MLGDWLFFCLRMLPLRLRLYMLLLNFDTFGAEFGFPSVLNYGCNSIGVCSCGLRPGSGEVLPCKFVMLKPLAVLGCIAEKMLVIIFQ</sequence>
<keyword evidence="3" id="KW-1185">Reference proteome</keyword>
<dbReference type="Gramene" id="KQL07511">
    <property type="protein sequence ID" value="KQL07511"/>
    <property type="gene ID" value="SETIT_003545mg"/>
</dbReference>
<reference evidence="2" key="2">
    <citation type="submission" date="2018-08" db="UniProtKB">
        <authorList>
            <consortium name="EnsemblPlants"/>
        </authorList>
    </citation>
    <scope>IDENTIFICATION</scope>
    <source>
        <strain evidence="2">Yugu1</strain>
    </source>
</reference>
<evidence type="ECO:0000256" key="1">
    <source>
        <dbReference type="SAM" id="SignalP"/>
    </source>
</evidence>
<feature type="chain" id="PRO_5010125896" description="Secreted protein" evidence="1">
    <location>
        <begin position="31"/>
        <end position="87"/>
    </location>
</feature>
<dbReference type="EnsemblPlants" id="KQL07511">
    <property type="protein sequence ID" value="KQL07511"/>
    <property type="gene ID" value="SETIT_003545mg"/>
</dbReference>
<dbReference type="AlphaFoldDB" id="K3XNS2"/>
<dbReference type="InParanoid" id="K3XNS2"/>
<organism evidence="2 3">
    <name type="scientific">Setaria italica</name>
    <name type="common">Foxtail millet</name>
    <name type="synonym">Panicum italicum</name>
    <dbReference type="NCBI Taxonomy" id="4555"/>
    <lineage>
        <taxon>Eukaryota</taxon>
        <taxon>Viridiplantae</taxon>
        <taxon>Streptophyta</taxon>
        <taxon>Embryophyta</taxon>
        <taxon>Tracheophyta</taxon>
        <taxon>Spermatophyta</taxon>
        <taxon>Magnoliopsida</taxon>
        <taxon>Liliopsida</taxon>
        <taxon>Poales</taxon>
        <taxon>Poaceae</taxon>
        <taxon>PACMAD clade</taxon>
        <taxon>Panicoideae</taxon>
        <taxon>Panicodae</taxon>
        <taxon>Paniceae</taxon>
        <taxon>Cenchrinae</taxon>
        <taxon>Setaria</taxon>
    </lineage>
</organism>
<evidence type="ECO:0000313" key="2">
    <source>
        <dbReference type="EnsemblPlants" id="KQL07511"/>
    </source>
</evidence>
<dbReference type="HOGENOM" id="CLU_2487662_0_0_1"/>
<protein>
    <recommendedName>
        <fullName evidence="4">Secreted protein</fullName>
    </recommendedName>
</protein>
<keyword evidence="1" id="KW-0732">Signal</keyword>
<proteinExistence type="predicted"/>
<name>K3XNS2_SETIT</name>
<evidence type="ECO:0000313" key="3">
    <source>
        <dbReference type="Proteomes" id="UP000004995"/>
    </source>
</evidence>